<dbReference type="InterPro" id="IPR001314">
    <property type="entry name" value="Peptidase_S1A"/>
</dbReference>
<protein>
    <submittedName>
        <fullName evidence="11">Uncharacterized protein</fullName>
    </submittedName>
</protein>
<dbReference type="InterPro" id="IPR036055">
    <property type="entry name" value="LDL_receptor-like_sf"/>
</dbReference>
<evidence type="ECO:0000256" key="3">
    <source>
        <dbReference type="ARBA" id="ARBA00022825"/>
    </source>
</evidence>
<keyword evidence="3 8" id="KW-0720">Serine protease</keyword>
<dbReference type="PROSITE" id="PS00135">
    <property type="entry name" value="TRYPSIN_SER"/>
    <property type="match status" value="1"/>
</dbReference>
<reference evidence="11" key="2">
    <citation type="submission" date="2025-09" db="UniProtKB">
        <authorList>
            <consortium name="Ensembl"/>
        </authorList>
    </citation>
    <scope>IDENTIFICATION</scope>
</reference>
<keyword evidence="2 8" id="KW-0378">Hydrolase</keyword>
<evidence type="ECO:0000259" key="10">
    <source>
        <dbReference type="PROSITE" id="PS50287"/>
    </source>
</evidence>
<dbReference type="Gene3D" id="3.10.250.10">
    <property type="entry name" value="SRCR-like domain"/>
    <property type="match status" value="1"/>
</dbReference>
<evidence type="ECO:0000256" key="8">
    <source>
        <dbReference type="RuleBase" id="RU363034"/>
    </source>
</evidence>
<dbReference type="PRINTS" id="PR00722">
    <property type="entry name" value="CHYMOTRYPSIN"/>
</dbReference>
<dbReference type="CDD" id="cd00112">
    <property type="entry name" value="LDLa"/>
    <property type="match status" value="1"/>
</dbReference>
<proteinExistence type="inferred from homology"/>
<dbReference type="InterPro" id="IPR018114">
    <property type="entry name" value="TRYPSIN_HIS"/>
</dbReference>
<evidence type="ECO:0000259" key="9">
    <source>
        <dbReference type="PROSITE" id="PS50240"/>
    </source>
</evidence>
<sequence length="418" mass="45534">MCSPIALAPYSLHFSDTRTVGNNMDLFTLRVGIGIQVQLSLHILVFHSLSVKVVLENYFYFCVRSFKFIPLDKRCDGTEDCIGGEDETRCVQRFTVSSSPIVRFSEQSSALLVFVRSTNMWSWVCSDNWDSTKAKAVCAQVGFTRYVPPTHRPVINISLEISLSSPAHLLLLFSFCVACGSSNKQTRIIGGNDSPIENWPWTVSLQYMGQHLCGASVLNSYWLLTAAHCFKALIPFGSNGITCDRFPGWGPTLLGCSPSSPVAGPAELLRTIYLFILSFSASVQPICLPGIDISLPPSAVFWVTGWGDTTEGGSKEILFTSVIQIDNAYGQIPASMLCAGKESGGADTCQGDSGGPLVYYADNSRWEQVGIVSFGNGCGRPRDVGVYSNISAFLDWVYAAMKSELNIIVTLKEAQVVT</sequence>
<dbReference type="InterPro" id="IPR002172">
    <property type="entry name" value="LDrepeatLR_classA_rpt"/>
</dbReference>
<feature type="domain" description="SRCR" evidence="10">
    <location>
        <begin position="92"/>
        <end position="143"/>
    </location>
</feature>
<evidence type="ECO:0000313" key="11">
    <source>
        <dbReference type="Ensembl" id="ENSLLEP00000049115.1"/>
    </source>
</evidence>
<accession>A0A8C5R8A3</accession>
<dbReference type="OrthoDB" id="6380398at2759"/>
<dbReference type="Proteomes" id="UP000694569">
    <property type="component" value="Unplaced"/>
</dbReference>
<dbReference type="GeneTree" id="ENSGT00940000158589"/>
<keyword evidence="4" id="KW-1015">Disulfide bond</keyword>
<dbReference type="PROSITE" id="PS50287">
    <property type="entry name" value="SRCR_2"/>
    <property type="match status" value="1"/>
</dbReference>
<evidence type="ECO:0000313" key="12">
    <source>
        <dbReference type="Proteomes" id="UP000694569"/>
    </source>
</evidence>
<comment type="similarity">
    <text evidence="6">Belongs to the peptidase S1 family. CLIP subfamily.</text>
</comment>
<dbReference type="InterPro" id="IPR043504">
    <property type="entry name" value="Peptidase_S1_PA_chymotrypsin"/>
</dbReference>
<organism evidence="11 12">
    <name type="scientific">Leptobrachium leishanense</name>
    <name type="common">Leishan spiny toad</name>
    <dbReference type="NCBI Taxonomy" id="445787"/>
    <lineage>
        <taxon>Eukaryota</taxon>
        <taxon>Metazoa</taxon>
        <taxon>Chordata</taxon>
        <taxon>Craniata</taxon>
        <taxon>Vertebrata</taxon>
        <taxon>Euteleostomi</taxon>
        <taxon>Amphibia</taxon>
        <taxon>Batrachia</taxon>
        <taxon>Anura</taxon>
        <taxon>Pelobatoidea</taxon>
        <taxon>Megophryidae</taxon>
        <taxon>Leptobrachium</taxon>
    </lineage>
</organism>
<dbReference type="Gene3D" id="2.40.10.10">
    <property type="entry name" value="Trypsin-like serine proteases"/>
    <property type="match status" value="2"/>
</dbReference>
<dbReference type="FunFam" id="2.40.10.10:FF:000002">
    <property type="entry name" value="Transmembrane protease serine"/>
    <property type="match status" value="1"/>
</dbReference>
<dbReference type="InterPro" id="IPR033116">
    <property type="entry name" value="TRYPSIN_SER"/>
</dbReference>
<evidence type="ECO:0000256" key="6">
    <source>
        <dbReference type="ARBA" id="ARBA00024195"/>
    </source>
</evidence>
<keyword evidence="12" id="KW-1185">Reference proteome</keyword>
<dbReference type="InterPro" id="IPR001190">
    <property type="entry name" value="SRCR"/>
</dbReference>
<evidence type="ECO:0000256" key="5">
    <source>
        <dbReference type="ARBA" id="ARBA00023180"/>
    </source>
</evidence>
<dbReference type="AlphaFoldDB" id="A0A8C5R8A3"/>
<dbReference type="CDD" id="cd00190">
    <property type="entry name" value="Tryp_SPc"/>
    <property type="match status" value="1"/>
</dbReference>
<dbReference type="GO" id="GO:0016020">
    <property type="term" value="C:membrane"/>
    <property type="evidence" value="ECO:0007669"/>
    <property type="project" value="InterPro"/>
</dbReference>
<keyword evidence="5" id="KW-0325">Glycoprotein</keyword>
<dbReference type="Gene3D" id="4.10.400.10">
    <property type="entry name" value="Low-density Lipoprotein Receptor"/>
    <property type="match status" value="1"/>
</dbReference>
<dbReference type="PANTHER" id="PTHR24252">
    <property type="entry name" value="ACROSIN-RELATED"/>
    <property type="match status" value="1"/>
</dbReference>
<reference evidence="11" key="1">
    <citation type="submission" date="2025-08" db="UniProtKB">
        <authorList>
            <consortium name="Ensembl"/>
        </authorList>
    </citation>
    <scope>IDENTIFICATION</scope>
</reference>
<dbReference type="PANTHER" id="PTHR24252:SF24">
    <property type="entry name" value="TRANSMEMBRANE PROTEASE SERINE 2-LIKE ISOFORM X1"/>
    <property type="match status" value="1"/>
</dbReference>
<dbReference type="PROSITE" id="PS50240">
    <property type="entry name" value="TRYPSIN_DOM"/>
    <property type="match status" value="1"/>
</dbReference>
<dbReference type="Ensembl" id="ENSLLET00000051030.1">
    <property type="protein sequence ID" value="ENSLLEP00000049115.1"/>
    <property type="gene ID" value="ENSLLEG00000030918.1"/>
</dbReference>
<dbReference type="SMART" id="SM00020">
    <property type="entry name" value="Tryp_SPc"/>
    <property type="match status" value="1"/>
</dbReference>
<name>A0A8C5R8A3_9ANUR</name>
<dbReference type="SUPFAM" id="SSF50494">
    <property type="entry name" value="Trypsin-like serine proteases"/>
    <property type="match status" value="1"/>
</dbReference>
<dbReference type="GO" id="GO:0006508">
    <property type="term" value="P:proteolysis"/>
    <property type="evidence" value="ECO:0007669"/>
    <property type="project" value="UniProtKB-KW"/>
</dbReference>
<comment type="caution">
    <text evidence="7">Lacks conserved residue(s) required for the propagation of feature annotation.</text>
</comment>
<feature type="domain" description="Peptidase S1" evidence="9">
    <location>
        <begin position="188"/>
        <end position="402"/>
    </location>
</feature>
<evidence type="ECO:0000256" key="1">
    <source>
        <dbReference type="ARBA" id="ARBA00022670"/>
    </source>
</evidence>
<evidence type="ECO:0000256" key="2">
    <source>
        <dbReference type="ARBA" id="ARBA00022801"/>
    </source>
</evidence>
<dbReference type="Pfam" id="PF00089">
    <property type="entry name" value="Trypsin"/>
    <property type="match status" value="2"/>
</dbReference>
<keyword evidence="1 8" id="KW-0645">Protease</keyword>
<dbReference type="InterPro" id="IPR036772">
    <property type="entry name" value="SRCR-like_dom_sf"/>
</dbReference>
<dbReference type="SUPFAM" id="SSF57424">
    <property type="entry name" value="LDL receptor-like module"/>
    <property type="match status" value="1"/>
</dbReference>
<evidence type="ECO:0000256" key="4">
    <source>
        <dbReference type="ARBA" id="ARBA00023157"/>
    </source>
</evidence>
<dbReference type="InterPro" id="IPR001254">
    <property type="entry name" value="Trypsin_dom"/>
</dbReference>
<dbReference type="PROSITE" id="PS00134">
    <property type="entry name" value="TRYPSIN_HIS"/>
    <property type="match status" value="1"/>
</dbReference>
<dbReference type="SUPFAM" id="SSF56487">
    <property type="entry name" value="SRCR-like"/>
    <property type="match status" value="1"/>
</dbReference>
<dbReference type="InterPro" id="IPR009003">
    <property type="entry name" value="Peptidase_S1_PA"/>
</dbReference>
<dbReference type="Pfam" id="PF15494">
    <property type="entry name" value="SRCR_2"/>
    <property type="match status" value="1"/>
</dbReference>
<evidence type="ECO:0000256" key="7">
    <source>
        <dbReference type="PROSITE-ProRule" id="PRU00196"/>
    </source>
</evidence>
<dbReference type="GO" id="GO:0004252">
    <property type="term" value="F:serine-type endopeptidase activity"/>
    <property type="evidence" value="ECO:0007669"/>
    <property type="project" value="InterPro"/>
</dbReference>